<feature type="transmembrane region" description="Helical" evidence="1">
    <location>
        <begin position="6"/>
        <end position="24"/>
    </location>
</feature>
<reference evidence="2 3" key="1">
    <citation type="journal article" date="2015" name="Genome Biol. Evol.">
        <title>The genome of winter moth (Operophtera brumata) provides a genomic perspective on sexual dimorphism and phenology.</title>
        <authorList>
            <person name="Derks M.F."/>
            <person name="Smit S."/>
            <person name="Salis L."/>
            <person name="Schijlen E."/>
            <person name="Bossers A."/>
            <person name="Mateman C."/>
            <person name="Pijl A.S."/>
            <person name="de Ridder D."/>
            <person name="Groenen M.A."/>
            <person name="Visser M.E."/>
            <person name="Megens H.J."/>
        </authorList>
    </citation>
    <scope>NUCLEOTIDE SEQUENCE [LARGE SCALE GENOMIC DNA]</scope>
    <source>
        <strain evidence="2">WM2013NL</strain>
        <tissue evidence="2">Head and thorax</tissue>
    </source>
</reference>
<dbReference type="Proteomes" id="UP000037510">
    <property type="component" value="Unassembled WGS sequence"/>
</dbReference>
<dbReference type="EMBL" id="JTDY01000071">
    <property type="protein sequence ID" value="KOB79034.1"/>
    <property type="molecule type" value="Genomic_DNA"/>
</dbReference>
<keyword evidence="3" id="KW-1185">Reference proteome</keyword>
<keyword evidence="1" id="KW-0472">Membrane</keyword>
<sequence>MFLFQGYATYFGVGLGISLARVILPQIRSPTKAIASIRGKHFKLALFFGSYIGIYRLYSTILYEKKILPTNIPLPELLYCIFQGTLFNARIMQPETCPSYVFNLMKSVSNGRLENLNI</sequence>
<dbReference type="AlphaFoldDB" id="A0A0L7LUH0"/>
<evidence type="ECO:0000256" key="1">
    <source>
        <dbReference type="SAM" id="Phobius"/>
    </source>
</evidence>
<proteinExistence type="predicted"/>
<name>A0A0L7LUH0_OPEBR</name>
<evidence type="ECO:0000313" key="2">
    <source>
        <dbReference type="EMBL" id="KOB79034.1"/>
    </source>
</evidence>
<gene>
    <name evidence="2" type="ORF">OBRU01_01234</name>
</gene>
<feature type="transmembrane region" description="Helical" evidence="1">
    <location>
        <begin position="44"/>
        <end position="63"/>
    </location>
</feature>
<organism evidence="2 3">
    <name type="scientific">Operophtera brumata</name>
    <name type="common">Winter moth</name>
    <name type="synonym">Phalaena brumata</name>
    <dbReference type="NCBI Taxonomy" id="104452"/>
    <lineage>
        <taxon>Eukaryota</taxon>
        <taxon>Metazoa</taxon>
        <taxon>Ecdysozoa</taxon>
        <taxon>Arthropoda</taxon>
        <taxon>Hexapoda</taxon>
        <taxon>Insecta</taxon>
        <taxon>Pterygota</taxon>
        <taxon>Neoptera</taxon>
        <taxon>Endopterygota</taxon>
        <taxon>Lepidoptera</taxon>
        <taxon>Glossata</taxon>
        <taxon>Ditrysia</taxon>
        <taxon>Geometroidea</taxon>
        <taxon>Geometridae</taxon>
        <taxon>Larentiinae</taxon>
        <taxon>Operophtera</taxon>
    </lineage>
</organism>
<accession>A0A0L7LUH0</accession>
<keyword evidence="1" id="KW-1133">Transmembrane helix</keyword>
<protein>
    <submittedName>
        <fullName evidence="2">Uncharacterized protein</fullName>
    </submittedName>
</protein>
<comment type="caution">
    <text evidence="2">The sequence shown here is derived from an EMBL/GenBank/DDBJ whole genome shotgun (WGS) entry which is preliminary data.</text>
</comment>
<evidence type="ECO:0000313" key="3">
    <source>
        <dbReference type="Proteomes" id="UP000037510"/>
    </source>
</evidence>
<keyword evidence="1" id="KW-0812">Transmembrane</keyword>